<evidence type="ECO:0008006" key="5">
    <source>
        <dbReference type="Google" id="ProtNLM"/>
    </source>
</evidence>
<feature type="chain" id="PRO_5039865462" description="Secreted protein" evidence="1">
    <location>
        <begin position="22"/>
        <end position="142"/>
    </location>
</feature>
<proteinExistence type="predicted"/>
<evidence type="ECO:0000313" key="4">
    <source>
        <dbReference type="Proteomes" id="UP000298030"/>
    </source>
</evidence>
<dbReference type="EMBL" id="QPFP01000027">
    <property type="protein sequence ID" value="TEB29396.1"/>
    <property type="molecule type" value="Genomic_DNA"/>
</dbReference>
<reference evidence="2 4" key="1">
    <citation type="journal article" date="2019" name="Nat. Ecol. Evol.">
        <title>Megaphylogeny resolves global patterns of mushroom evolution.</title>
        <authorList>
            <person name="Varga T."/>
            <person name="Krizsan K."/>
            <person name="Foldi C."/>
            <person name="Dima B."/>
            <person name="Sanchez-Garcia M."/>
            <person name="Sanchez-Ramirez S."/>
            <person name="Szollosi G.J."/>
            <person name="Szarkandi J.G."/>
            <person name="Papp V."/>
            <person name="Albert L."/>
            <person name="Andreopoulos W."/>
            <person name="Angelini C."/>
            <person name="Antonin V."/>
            <person name="Barry K.W."/>
            <person name="Bougher N.L."/>
            <person name="Buchanan P."/>
            <person name="Buyck B."/>
            <person name="Bense V."/>
            <person name="Catcheside P."/>
            <person name="Chovatia M."/>
            <person name="Cooper J."/>
            <person name="Damon W."/>
            <person name="Desjardin D."/>
            <person name="Finy P."/>
            <person name="Geml J."/>
            <person name="Haridas S."/>
            <person name="Hughes K."/>
            <person name="Justo A."/>
            <person name="Karasinski D."/>
            <person name="Kautmanova I."/>
            <person name="Kiss B."/>
            <person name="Kocsube S."/>
            <person name="Kotiranta H."/>
            <person name="LaButti K.M."/>
            <person name="Lechner B.E."/>
            <person name="Liimatainen K."/>
            <person name="Lipzen A."/>
            <person name="Lukacs Z."/>
            <person name="Mihaltcheva S."/>
            <person name="Morgado L.N."/>
            <person name="Niskanen T."/>
            <person name="Noordeloos M.E."/>
            <person name="Ohm R.A."/>
            <person name="Ortiz-Santana B."/>
            <person name="Ovrebo C."/>
            <person name="Racz N."/>
            <person name="Riley R."/>
            <person name="Savchenko A."/>
            <person name="Shiryaev A."/>
            <person name="Soop K."/>
            <person name="Spirin V."/>
            <person name="Szebenyi C."/>
            <person name="Tomsovsky M."/>
            <person name="Tulloss R.E."/>
            <person name="Uehling J."/>
            <person name="Grigoriev I.V."/>
            <person name="Vagvolgyi C."/>
            <person name="Papp T."/>
            <person name="Martin F.M."/>
            <person name="Miettinen O."/>
            <person name="Hibbett D.S."/>
            <person name="Nagy L.G."/>
        </authorList>
    </citation>
    <scope>NUCLEOTIDE SEQUENCE [LARGE SCALE GENOMIC DNA]</scope>
    <source>
        <strain evidence="2 4">FP101781</strain>
    </source>
</reference>
<comment type="caution">
    <text evidence="2">The sequence shown here is derived from an EMBL/GenBank/DDBJ whole genome shotgun (WGS) entry which is preliminary data.</text>
</comment>
<organism evidence="2 4">
    <name type="scientific">Coprinellus micaceus</name>
    <name type="common">Glistening ink-cap mushroom</name>
    <name type="synonym">Coprinus micaceus</name>
    <dbReference type="NCBI Taxonomy" id="71717"/>
    <lineage>
        <taxon>Eukaryota</taxon>
        <taxon>Fungi</taxon>
        <taxon>Dikarya</taxon>
        <taxon>Basidiomycota</taxon>
        <taxon>Agaricomycotina</taxon>
        <taxon>Agaricomycetes</taxon>
        <taxon>Agaricomycetidae</taxon>
        <taxon>Agaricales</taxon>
        <taxon>Agaricineae</taxon>
        <taxon>Psathyrellaceae</taxon>
        <taxon>Coprinellus</taxon>
    </lineage>
</organism>
<feature type="signal peptide" evidence="1">
    <location>
        <begin position="1"/>
        <end position="21"/>
    </location>
</feature>
<name>A0A4Y7SAS2_COPMI</name>
<keyword evidence="1" id="KW-0732">Signal</keyword>
<dbReference type="EMBL" id="QPFP01000246">
    <property type="protein sequence ID" value="TEB18516.1"/>
    <property type="molecule type" value="Genomic_DNA"/>
</dbReference>
<protein>
    <recommendedName>
        <fullName evidence="5">Secreted protein</fullName>
    </recommendedName>
</protein>
<dbReference type="AlphaFoldDB" id="A0A4Y7SAS2"/>
<gene>
    <name evidence="2" type="ORF">FA13DRAFT_1860234</name>
    <name evidence="3" type="ORF">FA13DRAFT_1863518</name>
</gene>
<evidence type="ECO:0000313" key="2">
    <source>
        <dbReference type="EMBL" id="TEB18516.1"/>
    </source>
</evidence>
<keyword evidence="4" id="KW-1185">Reference proteome</keyword>
<evidence type="ECO:0000256" key="1">
    <source>
        <dbReference type="SAM" id="SignalP"/>
    </source>
</evidence>
<accession>A0A4Y7SAS2</accession>
<evidence type="ECO:0000313" key="3">
    <source>
        <dbReference type="EMBL" id="TEB29396.1"/>
    </source>
</evidence>
<dbReference type="Proteomes" id="UP000298030">
    <property type="component" value="Unassembled WGS sequence"/>
</dbReference>
<dbReference type="OrthoDB" id="2742985at2759"/>
<sequence length="142" mass="15686">MKLSSLGLILLGSTSLSSVYAGFHIGRVTTTVGVYRNHIACPSSKYNCDCFKGQDGLTGTVKLPKKDKMEDFFQITTPNWCGRVNMPTLDFYKRADGHWDFYRNKGDGTRVGTCYANSDSKTCIPGGVHYGDKLACYTDLCN</sequence>